<dbReference type="NCBIfam" id="TIGR01575">
    <property type="entry name" value="rimI"/>
    <property type="match status" value="1"/>
</dbReference>
<keyword evidence="1" id="KW-0808">Transferase</keyword>
<proteinExistence type="predicted"/>
<accession>A0A9D2B7H8</accession>
<dbReference type="CDD" id="cd04301">
    <property type="entry name" value="NAT_SF"/>
    <property type="match status" value="1"/>
</dbReference>
<reference evidence="5" key="2">
    <citation type="submission" date="2021-04" db="EMBL/GenBank/DDBJ databases">
        <authorList>
            <person name="Gilroy R."/>
        </authorList>
    </citation>
    <scope>NUCLEOTIDE SEQUENCE</scope>
    <source>
        <strain evidence="5">CHK188-5543</strain>
    </source>
</reference>
<dbReference type="InterPro" id="IPR000182">
    <property type="entry name" value="GNAT_dom"/>
</dbReference>
<name>A0A9D2B7H8_9FIRM</name>
<keyword evidence="2" id="KW-0012">Acyltransferase</keyword>
<keyword evidence="5" id="KW-0687">Ribonucleoprotein</keyword>
<keyword evidence="5" id="KW-0689">Ribosomal protein</keyword>
<dbReference type="Proteomes" id="UP000886800">
    <property type="component" value="Unassembled WGS sequence"/>
</dbReference>
<evidence type="ECO:0000313" key="5">
    <source>
        <dbReference type="EMBL" id="HIX65114.1"/>
    </source>
</evidence>
<dbReference type="PROSITE" id="PS51186">
    <property type="entry name" value="GNAT"/>
    <property type="match status" value="1"/>
</dbReference>
<protein>
    <submittedName>
        <fullName evidence="5">Ribosomal protein S18-alanine N-acetyltransferase</fullName>
    </submittedName>
</protein>
<dbReference type="SUPFAM" id="SSF55729">
    <property type="entry name" value="Acyl-CoA N-acyltransferases (Nat)"/>
    <property type="match status" value="1"/>
</dbReference>
<gene>
    <name evidence="5" type="primary">rimI</name>
    <name evidence="5" type="ORF">H9736_02580</name>
</gene>
<dbReference type="AlphaFoldDB" id="A0A9D2B7H8"/>
<dbReference type="Gene3D" id="3.40.630.30">
    <property type="match status" value="1"/>
</dbReference>
<dbReference type="GO" id="GO:0008080">
    <property type="term" value="F:N-acetyltransferase activity"/>
    <property type="evidence" value="ECO:0007669"/>
    <property type="project" value="InterPro"/>
</dbReference>
<comment type="caution">
    <text evidence="5">The sequence shown here is derived from an EMBL/GenBank/DDBJ whole genome shotgun (WGS) entry which is preliminary data.</text>
</comment>
<evidence type="ECO:0000256" key="2">
    <source>
        <dbReference type="ARBA" id="ARBA00023315"/>
    </source>
</evidence>
<dbReference type="EMBL" id="DXES01000053">
    <property type="protein sequence ID" value="HIX65114.1"/>
    <property type="molecule type" value="Genomic_DNA"/>
</dbReference>
<feature type="region of interest" description="Disordered" evidence="3">
    <location>
        <begin position="1"/>
        <end position="22"/>
    </location>
</feature>
<dbReference type="InterPro" id="IPR016181">
    <property type="entry name" value="Acyl_CoA_acyltransferase"/>
</dbReference>
<dbReference type="InterPro" id="IPR006464">
    <property type="entry name" value="AcTrfase_RimI/Ard1"/>
</dbReference>
<dbReference type="GO" id="GO:0005840">
    <property type="term" value="C:ribosome"/>
    <property type="evidence" value="ECO:0007669"/>
    <property type="project" value="UniProtKB-KW"/>
</dbReference>
<sequence>MPSSSKSPWRRTPTWGKTGWKPNSFPLAGGRQPFWRVHRLRPEELDQAAALEAACFSHPWSRRTLEAELQNPTAVFYAACMGGRVAGYAGLHQVLDEGYIDNVAVFPAFRRRGVAGRLVGRLCAHARQEKLQFLTLEVRESNRGALALYQKWGFTQVGRRPRFYDDPQEDALLLTRYF</sequence>
<organism evidence="5 6">
    <name type="scientific">Candidatus Anaerotruncus excrementipullorum</name>
    <dbReference type="NCBI Taxonomy" id="2838465"/>
    <lineage>
        <taxon>Bacteria</taxon>
        <taxon>Bacillati</taxon>
        <taxon>Bacillota</taxon>
        <taxon>Clostridia</taxon>
        <taxon>Eubacteriales</taxon>
        <taxon>Oscillospiraceae</taxon>
        <taxon>Anaerotruncus</taxon>
    </lineage>
</organism>
<evidence type="ECO:0000256" key="1">
    <source>
        <dbReference type="ARBA" id="ARBA00022679"/>
    </source>
</evidence>
<dbReference type="PANTHER" id="PTHR43877">
    <property type="entry name" value="AMINOALKYLPHOSPHONATE N-ACETYLTRANSFERASE-RELATED-RELATED"/>
    <property type="match status" value="1"/>
</dbReference>
<dbReference type="Pfam" id="PF00583">
    <property type="entry name" value="Acetyltransf_1"/>
    <property type="match status" value="1"/>
</dbReference>
<dbReference type="InterPro" id="IPR050832">
    <property type="entry name" value="Bact_Acetyltransf"/>
</dbReference>
<evidence type="ECO:0000313" key="6">
    <source>
        <dbReference type="Proteomes" id="UP000886800"/>
    </source>
</evidence>
<evidence type="ECO:0000256" key="3">
    <source>
        <dbReference type="SAM" id="MobiDB-lite"/>
    </source>
</evidence>
<reference evidence="5" key="1">
    <citation type="journal article" date="2021" name="PeerJ">
        <title>Extensive microbial diversity within the chicken gut microbiome revealed by metagenomics and culture.</title>
        <authorList>
            <person name="Gilroy R."/>
            <person name="Ravi A."/>
            <person name="Getino M."/>
            <person name="Pursley I."/>
            <person name="Horton D.L."/>
            <person name="Alikhan N.F."/>
            <person name="Baker D."/>
            <person name="Gharbi K."/>
            <person name="Hall N."/>
            <person name="Watson M."/>
            <person name="Adriaenssens E.M."/>
            <person name="Foster-Nyarko E."/>
            <person name="Jarju S."/>
            <person name="Secka A."/>
            <person name="Antonio M."/>
            <person name="Oren A."/>
            <person name="Chaudhuri R.R."/>
            <person name="La Ragione R."/>
            <person name="Hildebrand F."/>
            <person name="Pallen M.J."/>
        </authorList>
    </citation>
    <scope>NUCLEOTIDE SEQUENCE</scope>
    <source>
        <strain evidence="5">CHK188-5543</strain>
    </source>
</reference>
<feature type="domain" description="N-acetyltransferase" evidence="4">
    <location>
        <begin position="35"/>
        <end position="178"/>
    </location>
</feature>
<evidence type="ECO:0000259" key="4">
    <source>
        <dbReference type="PROSITE" id="PS51186"/>
    </source>
</evidence>